<name>A0ABR9VNY9_9SYNC</name>
<gene>
    <name evidence="1" type="ORF">IQ217_04040</name>
</gene>
<comment type="caution">
    <text evidence="1">The sequence shown here is derived from an EMBL/GenBank/DDBJ whole genome shotgun (WGS) entry which is preliminary data.</text>
</comment>
<sequence length="711" mass="81380">MAMLPLPNYCRIAPRQPEPLQECHSQRPITLQSFPGLSLSLPEGGYYLTARKYLYEQFNHNQVFNACIDYLAKALEKLGLLDSNTSAKLLLVFPDHTRTAIATRLLLDVIFYFKETYNHLKFTILFGLGTHPPMRDESVSHYLGEDRYQKLIDLGVTIRQQTTTSPVKPQVEIKVQDQLKLDEVSDYSFASLNRNTAQLQQQLHQTIAHLNTVNLSDLDENLLIKNQFGFTDQANELNKESQQITTDLFDNLSPSQEYYLSLPEELWQHHLTIVAGDTELHPYERRSGSGGLNKMLVVGLANIQAIRRSHSTKVLLSAPVNLNTAENAFVHTLDHLVECFNQSLLTHTPCLARTYPLGFSIVSLQNQHINGFWFGQKDKNRQALTAIAKESHTVHLPEKIHILVADTDEKKGTDILAGARALQYFCEWDSEENCLLADTPRQRVALLFNPCREQQNHGGIGNQGTKKQLDVLQKIVCNKINLLDKQLQICKDLDDAIGIIKSYRRQVLTAWHHHLQLISEFDDFLVMIKNLVLIIQELSSLSKHQINTREFLQATLANYASDYSEEGKCVQELLDIYLNQQNLMAVITKIDQFQEYYQFSEGLGEGGQRALRCLKLLHKFETFLLATDNQIVLNYLAKLDPNLDNYLPSTLRKKLSEHKIRLNLLGIWGIDLKAYSPQQCLELAINYGQYYNHQSQDLRIAFLQEPLIVYH</sequence>
<dbReference type="RefSeq" id="WP_194019000.1">
    <property type="nucleotide sequence ID" value="NZ_JADEVV010000008.1"/>
</dbReference>
<reference evidence="1 2" key="1">
    <citation type="submission" date="2020-10" db="EMBL/GenBank/DDBJ databases">
        <authorList>
            <person name="Castelo-Branco R."/>
            <person name="Eusebio N."/>
            <person name="Adriana R."/>
            <person name="Vieira A."/>
            <person name="Brugerolle De Fraissinette N."/>
            <person name="Rezende De Castro R."/>
            <person name="Schneider M.P."/>
            <person name="Vasconcelos V."/>
            <person name="Leao P.N."/>
        </authorList>
    </citation>
    <scope>NUCLEOTIDE SEQUENCE [LARGE SCALE GENOMIC DNA]</scope>
    <source>
        <strain evidence="1 2">LEGE 00031</strain>
    </source>
</reference>
<protein>
    <recommendedName>
        <fullName evidence="3">LarA-like N-terminal domain-containing protein</fullName>
    </recommendedName>
</protein>
<proteinExistence type="predicted"/>
<evidence type="ECO:0000313" key="1">
    <source>
        <dbReference type="EMBL" id="MBE9253044.1"/>
    </source>
</evidence>
<organism evidence="1 2">
    <name type="scientific">Synechocystis salina LEGE 00031</name>
    <dbReference type="NCBI Taxonomy" id="1828736"/>
    <lineage>
        <taxon>Bacteria</taxon>
        <taxon>Bacillati</taxon>
        <taxon>Cyanobacteriota</taxon>
        <taxon>Cyanophyceae</taxon>
        <taxon>Synechococcales</taxon>
        <taxon>Merismopediaceae</taxon>
        <taxon>Synechocystis</taxon>
    </lineage>
</organism>
<dbReference type="Gene3D" id="3.40.50.11440">
    <property type="match status" value="2"/>
</dbReference>
<keyword evidence="2" id="KW-1185">Reference proteome</keyword>
<dbReference type="EMBL" id="JADEVV010000008">
    <property type="protein sequence ID" value="MBE9253044.1"/>
    <property type="molecule type" value="Genomic_DNA"/>
</dbReference>
<evidence type="ECO:0000313" key="2">
    <source>
        <dbReference type="Proteomes" id="UP000658720"/>
    </source>
</evidence>
<dbReference type="Proteomes" id="UP000658720">
    <property type="component" value="Unassembled WGS sequence"/>
</dbReference>
<evidence type="ECO:0008006" key="3">
    <source>
        <dbReference type="Google" id="ProtNLM"/>
    </source>
</evidence>
<accession>A0ABR9VNY9</accession>